<gene>
    <name evidence="1" type="ORF">H6G81_16490</name>
</gene>
<sequence length="101" mass="11561">MKLHLVQLLFIIHTHLGLKSQTDSESPLKWTVIGFGNYIEKILAIAELIKIHIYQFQSILISVRFNALELLARNLFLGGKTTQNQRFECAVHTRLGMEGIQ</sequence>
<evidence type="ECO:0000313" key="2">
    <source>
        <dbReference type="Proteomes" id="UP000660380"/>
    </source>
</evidence>
<proteinExistence type="predicted"/>
<dbReference type="Proteomes" id="UP000660380">
    <property type="component" value="Unassembled WGS sequence"/>
</dbReference>
<keyword evidence="2" id="KW-1185">Reference proteome</keyword>
<name>A0ABR8GSQ9_9CYAN</name>
<dbReference type="RefSeq" id="WP_029633302.1">
    <property type="nucleotide sequence ID" value="NZ_JACJTA010000034.1"/>
</dbReference>
<organism evidence="1 2">
    <name type="scientific">Scytonema hofmannii FACHB-248</name>
    <dbReference type="NCBI Taxonomy" id="1842502"/>
    <lineage>
        <taxon>Bacteria</taxon>
        <taxon>Bacillati</taxon>
        <taxon>Cyanobacteriota</taxon>
        <taxon>Cyanophyceae</taxon>
        <taxon>Nostocales</taxon>
        <taxon>Scytonemataceae</taxon>
        <taxon>Scytonema</taxon>
    </lineage>
</organism>
<reference evidence="1 2" key="1">
    <citation type="journal article" date="2020" name="ISME J.">
        <title>Comparative genomics reveals insights into cyanobacterial evolution and habitat adaptation.</title>
        <authorList>
            <person name="Chen M.Y."/>
            <person name="Teng W.K."/>
            <person name="Zhao L."/>
            <person name="Hu C.X."/>
            <person name="Zhou Y.K."/>
            <person name="Han B.P."/>
            <person name="Song L.R."/>
            <person name="Shu W.S."/>
        </authorList>
    </citation>
    <scope>NUCLEOTIDE SEQUENCE [LARGE SCALE GENOMIC DNA]</scope>
    <source>
        <strain evidence="1 2">FACHB-248</strain>
    </source>
</reference>
<evidence type="ECO:0000313" key="1">
    <source>
        <dbReference type="EMBL" id="MBD2606080.1"/>
    </source>
</evidence>
<protein>
    <recommendedName>
        <fullName evidence="3">Secreted protein</fullName>
    </recommendedName>
</protein>
<accession>A0ABR8GSQ9</accession>
<dbReference type="EMBL" id="JACJTA010000034">
    <property type="protein sequence ID" value="MBD2606080.1"/>
    <property type="molecule type" value="Genomic_DNA"/>
</dbReference>
<evidence type="ECO:0008006" key="3">
    <source>
        <dbReference type="Google" id="ProtNLM"/>
    </source>
</evidence>
<comment type="caution">
    <text evidence="1">The sequence shown here is derived from an EMBL/GenBank/DDBJ whole genome shotgun (WGS) entry which is preliminary data.</text>
</comment>